<protein>
    <submittedName>
        <fullName evidence="1">Uncharacterized protein</fullName>
    </submittedName>
</protein>
<dbReference type="RefSeq" id="WP_379899223.1">
    <property type="nucleotide sequence ID" value="NZ_JBHRTR010000019.1"/>
</dbReference>
<keyword evidence="2" id="KW-1185">Reference proteome</keyword>
<dbReference type="EMBL" id="JBHRTR010000019">
    <property type="protein sequence ID" value="MFC3227062.1"/>
    <property type="molecule type" value="Genomic_DNA"/>
</dbReference>
<sequence>MDDSQQTAEAPGALNEAAEELGRQAELLRGGVQDFLSEVGAA</sequence>
<organism evidence="1 2">
    <name type="scientific">Marinibaculum pumilum</name>
    <dbReference type="NCBI Taxonomy" id="1766165"/>
    <lineage>
        <taxon>Bacteria</taxon>
        <taxon>Pseudomonadati</taxon>
        <taxon>Pseudomonadota</taxon>
        <taxon>Alphaproteobacteria</taxon>
        <taxon>Rhodospirillales</taxon>
        <taxon>Rhodospirillaceae</taxon>
        <taxon>Marinibaculum</taxon>
    </lineage>
</organism>
<reference evidence="2" key="1">
    <citation type="journal article" date="2019" name="Int. J. Syst. Evol. Microbiol.">
        <title>The Global Catalogue of Microorganisms (GCM) 10K type strain sequencing project: providing services to taxonomists for standard genome sequencing and annotation.</title>
        <authorList>
            <consortium name="The Broad Institute Genomics Platform"/>
            <consortium name="The Broad Institute Genome Sequencing Center for Infectious Disease"/>
            <person name="Wu L."/>
            <person name="Ma J."/>
        </authorList>
    </citation>
    <scope>NUCLEOTIDE SEQUENCE [LARGE SCALE GENOMIC DNA]</scope>
    <source>
        <strain evidence="2">KCTC 42964</strain>
    </source>
</reference>
<gene>
    <name evidence="1" type="ORF">ACFOGJ_07470</name>
</gene>
<comment type="caution">
    <text evidence="1">The sequence shown here is derived from an EMBL/GenBank/DDBJ whole genome shotgun (WGS) entry which is preliminary data.</text>
</comment>
<dbReference type="Proteomes" id="UP001595528">
    <property type="component" value="Unassembled WGS sequence"/>
</dbReference>
<name>A0ABV7KXG5_9PROT</name>
<evidence type="ECO:0000313" key="2">
    <source>
        <dbReference type="Proteomes" id="UP001595528"/>
    </source>
</evidence>
<evidence type="ECO:0000313" key="1">
    <source>
        <dbReference type="EMBL" id="MFC3227062.1"/>
    </source>
</evidence>
<accession>A0ABV7KXG5</accession>
<proteinExistence type="predicted"/>